<dbReference type="GO" id="GO:0004808">
    <property type="term" value="F:tRNA (5-methylaminomethyl-2-thiouridylate)(34)-methyltransferase activity"/>
    <property type="evidence" value="ECO:0007669"/>
    <property type="project" value="InterPro"/>
</dbReference>
<evidence type="ECO:0000313" key="3">
    <source>
        <dbReference type="Proteomes" id="UP000215405"/>
    </source>
</evidence>
<accession>A0A231UTE9</accession>
<dbReference type="NCBIfam" id="NF033855">
    <property type="entry name" value="tRNA_MNMC2"/>
    <property type="match status" value="1"/>
</dbReference>
<organism evidence="2 3">
    <name type="scientific">Notoacmeibacter marinus</name>
    <dbReference type="NCBI Taxonomy" id="1876515"/>
    <lineage>
        <taxon>Bacteria</taxon>
        <taxon>Pseudomonadati</taxon>
        <taxon>Pseudomonadota</taxon>
        <taxon>Alphaproteobacteria</taxon>
        <taxon>Hyphomicrobiales</taxon>
        <taxon>Notoacmeibacteraceae</taxon>
        <taxon>Notoacmeibacter</taxon>
    </lineage>
</organism>
<dbReference type="GO" id="GO:0016645">
    <property type="term" value="F:oxidoreductase activity, acting on the CH-NH group of donors"/>
    <property type="evidence" value="ECO:0007669"/>
    <property type="project" value="InterPro"/>
</dbReference>
<evidence type="ECO:0000259" key="1">
    <source>
        <dbReference type="Pfam" id="PF05430"/>
    </source>
</evidence>
<dbReference type="Gene3D" id="3.40.50.150">
    <property type="entry name" value="Vaccinia Virus protein VP39"/>
    <property type="match status" value="1"/>
</dbReference>
<dbReference type="InterPro" id="IPR008471">
    <property type="entry name" value="MnmC-like_methylTransf"/>
</dbReference>
<name>A0A231UTE9_9HYPH</name>
<protein>
    <recommendedName>
        <fullName evidence="1">MnmC-like methyltransferase domain-containing protein</fullName>
    </recommendedName>
</protein>
<dbReference type="InterPro" id="IPR047785">
    <property type="entry name" value="tRNA_MNMC2"/>
</dbReference>
<dbReference type="Pfam" id="PF05430">
    <property type="entry name" value="Methyltransf_30"/>
    <property type="match status" value="1"/>
</dbReference>
<gene>
    <name evidence="2" type="ORF">B7H23_13635</name>
</gene>
<dbReference type="EMBL" id="NBYO01000003">
    <property type="protein sequence ID" value="OXS99224.1"/>
    <property type="molecule type" value="Genomic_DNA"/>
</dbReference>
<dbReference type="Proteomes" id="UP000215405">
    <property type="component" value="Unassembled WGS sequence"/>
</dbReference>
<dbReference type="SUPFAM" id="SSF53335">
    <property type="entry name" value="S-adenosyl-L-methionine-dependent methyltransferases"/>
    <property type="match status" value="1"/>
</dbReference>
<sequence length="273" mass="29950">MIARSYERANVPIMCSFPHGALWFPHYDEPARRSMKASPHPLDWTEDGQARSSLYNDVFFSEADGLAETLHVFLGGNRLGERFAQLDAGETFTIGELGFGSGLNMLAAMHLWQSHAPDDASLRLVSFEKHLLPAYAIEKMLKPWPHLLAIAEPILKSVTAEQDGDLDIAFDEDDRIRLRVLVGDAPARIADMPASADAWFLDGFSPAKNPDLWSAELMAAVAKKTAPGGTFATYTAAGWVRRNLEAAGFKVEKQPGFGTKREMLVGCLIGSNC</sequence>
<comment type="caution">
    <text evidence="2">The sequence shown here is derived from an EMBL/GenBank/DDBJ whole genome shotgun (WGS) entry which is preliminary data.</text>
</comment>
<reference evidence="3" key="1">
    <citation type="journal article" date="2017" name="Int. J. Syst. Evol. Microbiol.">
        <title>Notoacmeibacter marinus gen. nov., sp. nov., isolated from the gut of a limpet and proposal of Notoacmeibacteraceae fam. nov. in the order Rhizobiales of the class Alphaproteobacteria.</title>
        <authorList>
            <person name="Huang Z."/>
            <person name="Guo F."/>
            <person name="Lai Q."/>
        </authorList>
    </citation>
    <scope>NUCLEOTIDE SEQUENCE [LARGE SCALE GENOMIC DNA]</scope>
    <source>
        <strain evidence="3">XMTR2A4</strain>
    </source>
</reference>
<feature type="domain" description="MnmC-like methyltransferase" evidence="1">
    <location>
        <begin position="149"/>
        <end position="267"/>
    </location>
</feature>
<dbReference type="PANTHER" id="PTHR39963:SF1">
    <property type="entry name" value="MNMC-LIKE METHYLTRANSFERASE DOMAIN-CONTAINING PROTEIN"/>
    <property type="match status" value="1"/>
</dbReference>
<evidence type="ECO:0000313" key="2">
    <source>
        <dbReference type="EMBL" id="OXS99224.1"/>
    </source>
</evidence>
<dbReference type="InterPro" id="IPR029063">
    <property type="entry name" value="SAM-dependent_MTases_sf"/>
</dbReference>
<keyword evidence="3" id="KW-1185">Reference proteome</keyword>
<proteinExistence type="predicted"/>
<dbReference type="PANTHER" id="PTHR39963">
    <property type="entry name" value="SLL0983 PROTEIN"/>
    <property type="match status" value="1"/>
</dbReference>
<dbReference type="AlphaFoldDB" id="A0A231UTE9"/>